<gene>
    <name evidence="2" type="ORF">DET51_101226</name>
    <name evidence="1" type="ORF">DET64_101227</name>
</gene>
<dbReference type="Proteomes" id="UP000253065">
    <property type="component" value="Unassembled WGS sequence"/>
</dbReference>
<comment type="caution">
    <text evidence="2">The sequence shown here is derived from an EMBL/GenBank/DDBJ whole genome shotgun (WGS) entry which is preliminary data.</text>
</comment>
<dbReference type="AlphaFoldDB" id="A0A368V9T6"/>
<protein>
    <submittedName>
        <fullName evidence="2">Uncharacterized protein</fullName>
    </submittedName>
</protein>
<organism evidence="2 3">
    <name type="scientific">Marinobacter nauticus</name>
    <name type="common">Marinobacter hydrocarbonoclasticus</name>
    <name type="synonym">Marinobacter aquaeolei</name>
    <dbReference type="NCBI Taxonomy" id="2743"/>
    <lineage>
        <taxon>Bacteria</taxon>
        <taxon>Pseudomonadati</taxon>
        <taxon>Pseudomonadota</taxon>
        <taxon>Gammaproteobacteria</taxon>
        <taxon>Pseudomonadales</taxon>
        <taxon>Marinobacteraceae</taxon>
        <taxon>Marinobacter</taxon>
    </lineage>
</organism>
<dbReference type="RefSeq" id="WP_147232524.1">
    <property type="nucleotide sequence ID" value="NZ_QNSA01000001.1"/>
</dbReference>
<keyword evidence="4" id="KW-1185">Reference proteome</keyword>
<name>A0A368V9T6_MARNT</name>
<proteinExistence type="predicted"/>
<dbReference type="Proteomes" id="UP000252795">
    <property type="component" value="Unassembled WGS sequence"/>
</dbReference>
<dbReference type="EMBL" id="QNSA01000001">
    <property type="protein sequence ID" value="RBP77042.1"/>
    <property type="molecule type" value="Genomic_DNA"/>
</dbReference>
<evidence type="ECO:0000313" key="1">
    <source>
        <dbReference type="EMBL" id="RBP77042.1"/>
    </source>
</evidence>
<evidence type="ECO:0000313" key="4">
    <source>
        <dbReference type="Proteomes" id="UP000253065"/>
    </source>
</evidence>
<accession>A0A368V9T6</accession>
<evidence type="ECO:0000313" key="3">
    <source>
        <dbReference type="Proteomes" id="UP000252795"/>
    </source>
</evidence>
<dbReference type="EMBL" id="QPJB01000001">
    <property type="protein sequence ID" value="RCW37888.1"/>
    <property type="molecule type" value="Genomic_DNA"/>
</dbReference>
<sequence>MRNYPLPTDSRIEWAIAELLASGALNPRYFYHESHDSTRIAFAWFDAQKTVRAGNTCNPIKHMVESWGCRYCSTDSVKLAAYLHPRIRGSYPTFNLSRRLVWPSPERLAEIREAGIHPGYAGKYLEDYRVQEGGCHAS</sequence>
<reference evidence="2 3" key="1">
    <citation type="submission" date="2018-07" db="EMBL/GenBank/DDBJ databases">
        <title>Freshwater and sediment microbial communities from various areas in North America, analyzing microbe dynamics in response to fracking.</title>
        <authorList>
            <person name="Lamendella R."/>
        </authorList>
    </citation>
    <scope>NUCLEOTIDE SEQUENCE [LARGE SCALE GENOMIC DNA]</scope>
    <source>
        <strain evidence="2 3">114E</strain>
        <strain evidence="1 4">114E_o</strain>
    </source>
</reference>
<evidence type="ECO:0000313" key="2">
    <source>
        <dbReference type="EMBL" id="RCW37888.1"/>
    </source>
</evidence>